<comment type="caution">
    <text evidence="1">The sequence shown here is derived from an EMBL/GenBank/DDBJ whole genome shotgun (WGS) entry which is preliminary data.</text>
</comment>
<dbReference type="Proteomes" id="UP000005551">
    <property type="component" value="Unassembled WGS sequence"/>
</dbReference>
<organism evidence="1 2">
    <name type="scientific">Nitritalea halalkaliphila LW7</name>
    <dbReference type="NCBI Taxonomy" id="1189621"/>
    <lineage>
        <taxon>Bacteria</taxon>
        <taxon>Pseudomonadati</taxon>
        <taxon>Bacteroidota</taxon>
        <taxon>Cytophagia</taxon>
        <taxon>Cytophagales</taxon>
        <taxon>Cyclobacteriaceae</taxon>
        <taxon>Nitritalea</taxon>
    </lineage>
</organism>
<name>I5C8A4_9BACT</name>
<proteinExistence type="predicted"/>
<reference evidence="1 2" key="1">
    <citation type="submission" date="2012-05" db="EMBL/GenBank/DDBJ databases">
        <title>Genome sequence of Nitritalea halalkaliphila LW7.</title>
        <authorList>
            <person name="Jangir P.K."/>
            <person name="Singh A."/>
            <person name="Shivaji S."/>
            <person name="Sharma R."/>
        </authorList>
    </citation>
    <scope>NUCLEOTIDE SEQUENCE [LARGE SCALE GENOMIC DNA]</scope>
    <source>
        <strain evidence="1 2">LW7</strain>
    </source>
</reference>
<evidence type="ECO:0000313" key="1">
    <source>
        <dbReference type="EMBL" id="EIM78056.1"/>
    </source>
</evidence>
<dbReference type="STRING" id="1189621.A3SI_04507"/>
<dbReference type="EMBL" id="AJYA01000009">
    <property type="protein sequence ID" value="EIM78056.1"/>
    <property type="molecule type" value="Genomic_DNA"/>
</dbReference>
<protein>
    <submittedName>
        <fullName evidence="1">Uncharacterized protein</fullName>
    </submittedName>
</protein>
<dbReference type="AlphaFoldDB" id="I5C8A4"/>
<keyword evidence="2" id="KW-1185">Reference proteome</keyword>
<evidence type="ECO:0000313" key="2">
    <source>
        <dbReference type="Proteomes" id="UP000005551"/>
    </source>
</evidence>
<accession>I5C8A4</accession>
<gene>
    <name evidence="1" type="ORF">A3SI_04507</name>
</gene>
<sequence length="85" mass="9941">MSNIRIFLLSPFEDLQVGDDISFLFVRNDGSTVQRWRDFSRTSRFNQLRFIRIPSAPARIQLRFEVFTITGESFEWSGSTPLIIP</sequence>